<dbReference type="Pfam" id="PF01061">
    <property type="entry name" value="ABC2_membrane"/>
    <property type="match status" value="1"/>
</dbReference>
<feature type="transmembrane region" description="Helical" evidence="6">
    <location>
        <begin position="58"/>
        <end position="76"/>
    </location>
</feature>
<accession>A0A9X4BIW0</accession>
<evidence type="ECO:0000256" key="5">
    <source>
        <dbReference type="ARBA" id="ARBA00023136"/>
    </source>
</evidence>
<dbReference type="PIRSF" id="PIRSF006648">
    <property type="entry name" value="DrrB"/>
    <property type="match status" value="1"/>
</dbReference>
<gene>
    <name evidence="8" type="ORF">OD750_015880</name>
</gene>
<keyword evidence="6" id="KW-1003">Cell membrane</keyword>
<dbReference type="EMBL" id="JAOVZO020000018">
    <property type="protein sequence ID" value="MDC8014023.1"/>
    <property type="molecule type" value="Genomic_DNA"/>
</dbReference>
<evidence type="ECO:0000256" key="3">
    <source>
        <dbReference type="ARBA" id="ARBA00022692"/>
    </source>
</evidence>
<dbReference type="AlphaFoldDB" id="A0A9X4BIW0"/>
<feature type="transmembrane region" description="Helical" evidence="6">
    <location>
        <begin position="24"/>
        <end position="46"/>
    </location>
</feature>
<feature type="transmembrane region" description="Helical" evidence="6">
    <location>
        <begin position="170"/>
        <end position="191"/>
    </location>
</feature>
<dbReference type="InterPro" id="IPR047817">
    <property type="entry name" value="ABC2_TM_bact-type"/>
</dbReference>
<dbReference type="PANTHER" id="PTHR43332">
    <property type="entry name" value="INNER MEMBRANE TRANSPORT PERMEASE YADH-RELATED"/>
    <property type="match status" value="1"/>
</dbReference>
<keyword evidence="9" id="KW-1185">Reference proteome</keyword>
<evidence type="ECO:0000313" key="9">
    <source>
        <dbReference type="Proteomes" id="UP001139971"/>
    </source>
</evidence>
<feature type="transmembrane region" description="Helical" evidence="6">
    <location>
        <begin position="224"/>
        <end position="248"/>
    </location>
</feature>
<evidence type="ECO:0000313" key="8">
    <source>
        <dbReference type="EMBL" id="MDC8014023.1"/>
    </source>
</evidence>
<dbReference type="InterPro" id="IPR052522">
    <property type="entry name" value="ABC-2_transport_permease"/>
</dbReference>
<evidence type="ECO:0000256" key="1">
    <source>
        <dbReference type="ARBA" id="ARBA00004141"/>
    </source>
</evidence>
<feature type="transmembrane region" description="Helical" evidence="6">
    <location>
        <begin position="143"/>
        <end position="164"/>
    </location>
</feature>
<dbReference type="InterPro" id="IPR000412">
    <property type="entry name" value="ABC_2_transport"/>
</dbReference>
<name>A0A9X4BIW0_9GAMM</name>
<dbReference type="InterPro" id="IPR013525">
    <property type="entry name" value="ABC2_TM"/>
</dbReference>
<comment type="subcellular location">
    <subcellularLocation>
        <location evidence="6">Cell inner membrane</location>
        <topology evidence="6">Multi-pass membrane protein</topology>
    </subcellularLocation>
    <subcellularLocation>
        <location evidence="1">Membrane</location>
        <topology evidence="1">Multi-pass membrane protein</topology>
    </subcellularLocation>
</comment>
<dbReference type="PRINTS" id="PR00164">
    <property type="entry name" value="ABC2TRNSPORT"/>
</dbReference>
<evidence type="ECO:0000256" key="4">
    <source>
        <dbReference type="ARBA" id="ARBA00022989"/>
    </source>
</evidence>
<feature type="transmembrane region" description="Helical" evidence="6">
    <location>
        <begin position="103"/>
        <end position="131"/>
    </location>
</feature>
<dbReference type="PROSITE" id="PS51012">
    <property type="entry name" value="ABC_TM2"/>
    <property type="match status" value="1"/>
</dbReference>
<organism evidence="8 9">
    <name type="scientific">Tahibacter soli</name>
    <dbReference type="NCBI Taxonomy" id="2983605"/>
    <lineage>
        <taxon>Bacteria</taxon>
        <taxon>Pseudomonadati</taxon>
        <taxon>Pseudomonadota</taxon>
        <taxon>Gammaproteobacteria</taxon>
        <taxon>Lysobacterales</taxon>
        <taxon>Rhodanobacteraceae</taxon>
        <taxon>Tahibacter</taxon>
    </lineage>
</organism>
<evidence type="ECO:0000256" key="2">
    <source>
        <dbReference type="ARBA" id="ARBA00007783"/>
    </source>
</evidence>
<dbReference type="Proteomes" id="UP001139971">
    <property type="component" value="Unassembled WGS sequence"/>
</dbReference>
<keyword evidence="3 6" id="KW-0812">Transmembrane</keyword>
<evidence type="ECO:0000256" key="6">
    <source>
        <dbReference type="RuleBase" id="RU361157"/>
    </source>
</evidence>
<evidence type="ECO:0000259" key="7">
    <source>
        <dbReference type="PROSITE" id="PS51012"/>
    </source>
</evidence>
<dbReference type="NCBIfam" id="NF011648">
    <property type="entry name" value="PRK15066.1"/>
    <property type="match status" value="1"/>
</dbReference>
<feature type="domain" description="ABC transmembrane type-2" evidence="7">
    <location>
        <begin position="23"/>
        <end position="251"/>
    </location>
</feature>
<comment type="caution">
    <text evidence="8">The sequence shown here is derived from an EMBL/GenBank/DDBJ whole genome shotgun (WGS) entry which is preliminary data.</text>
</comment>
<comment type="similarity">
    <text evidence="2 6">Belongs to the ABC-2 integral membrane protein family.</text>
</comment>
<proteinExistence type="inferred from homology"/>
<keyword evidence="6" id="KW-0813">Transport</keyword>
<dbReference type="RefSeq" id="WP_263541667.1">
    <property type="nucleotide sequence ID" value="NZ_JAOVZO020000018.1"/>
</dbReference>
<protein>
    <recommendedName>
        <fullName evidence="6">Transport permease protein</fullName>
    </recommendedName>
</protein>
<reference evidence="8" key="1">
    <citation type="submission" date="2023-02" db="EMBL/GenBank/DDBJ databases">
        <title>Tahibacter soli sp. nov. isolated from soil.</title>
        <authorList>
            <person name="Baek J.H."/>
            <person name="Lee J.K."/>
            <person name="Choi D.G."/>
            <person name="Jeon C.O."/>
        </authorList>
    </citation>
    <scope>NUCLEOTIDE SEQUENCE</scope>
    <source>
        <strain evidence="8">BL</strain>
    </source>
</reference>
<dbReference type="PANTHER" id="PTHR43332:SF2">
    <property type="entry name" value="INNER MEMBRANE TRANSPORT PERMEASE YADH"/>
    <property type="match status" value="1"/>
</dbReference>
<dbReference type="GO" id="GO:0140359">
    <property type="term" value="F:ABC-type transporter activity"/>
    <property type="evidence" value="ECO:0007669"/>
    <property type="project" value="InterPro"/>
</dbReference>
<sequence>MNASNHLVALGTIVRREVSRIMRIWSQTLLPPAITMTLYFVVFGSLLGKNIKIHEHSYIDYIVPGLIMMSVIQNAYGNISSSFFGAKFGRYVEEMLVSPMPSWVILTGYVAGAVVRGLIVGAIVLGLSYFFTHTRIAHPFATLAAVLLAAVVFALAGFVNAVYAKKFDDVAIVPTFVLTPLTYLGGVFYSVEMLPQPWHTVSMANPILYMVNAFRYGLLGTSDVNLWLAFGVMVAATVILGAVAMRLLHRGVGLRA</sequence>
<keyword evidence="4 6" id="KW-1133">Transmembrane helix</keyword>
<dbReference type="GO" id="GO:0043190">
    <property type="term" value="C:ATP-binding cassette (ABC) transporter complex"/>
    <property type="evidence" value="ECO:0007669"/>
    <property type="project" value="InterPro"/>
</dbReference>
<keyword evidence="5 6" id="KW-0472">Membrane</keyword>